<dbReference type="OrthoDB" id="958614at2"/>
<dbReference type="InterPro" id="IPR050595">
    <property type="entry name" value="Bact_response_regulator"/>
</dbReference>
<feature type="modified residue" description="4-aspartylphosphate" evidence="2">
    <location>
        <position position="59"/>
    </location>
</feature>
<dbReference type="AlphaFoldDB" id="A0A2P8G363"/>
<dbReference type="PROSITE" id="PS50110">
    <property type="entry name" value="RESPONSE_REGULATORY"/>
    <property type="match status" value="1"/>
</dbReference>
<gene>
    <name evidence="4" type="ORF">CLV60_10611</name>
</gene>
<feature type="domain" description="Response regulatory" evidence="3">
    <location>
        <begin position="6"/>
        <end position="128"/>
    </location>
</feature>
<sequence>MNRDGEIIIIEDNEEDRNVLEYVFEKLNYPNRRAYFKDGESALAYMNAPYAEPFLILSDIDHPYMDGADLNTQLITDIEIRRTGIPYLYLTNRANHELIIDAYGKMAQGFFIKPNSPKELVSTLKAIIDYWLACAISS</sequence>
<name>A0A2P8G363_9BACT</name>
<reference evidence="4 5" key="1">
    <citation type="submission" date="2018-03" db="EMBL/GenBank/DDBJ databases">
        <title>Genomic Encyclopedia of Archaeal and Bacterial Type Strains, Phase II (KMG-II): from individual species to whole genera.</title>
        <authorList>
            <person name="Goeker M."/>
        </authorList>
    </citation>
    <scope>NUCLEOTIDE SEQUENCE [LARGE SCALE GENOMIC DNA]</scope>
    <source>
        <strain evidence="4 5">DSM 29057</strain>
    </source>
</reference>
<dbReference type="Proteomes" id="UP000241964">
    <property type="component" value="Unassembled WGS sequence"/>
</dbReference>
<dbReference type="PANTHER" id="PTHR44591">
    <property type="entry name" value="STRESS RESPONSE REGULATOR PROTEIN 1"/>
    <property type="match status" value="1"/>
</dbReference>
<dbReference type="SUPFAM" id="SSF52172">
    <property type="entry name" value="CheY-like"/>
    <property type="match status" value="1"/>
</dbReference>
<dbReference type="SMART" id="SM00448">
    <property type="entry name" value="REC"/>
    <property type="match status" value="1"/>
</dbReference>
<dbReference type="Gene3D" id="3.40.50.2300">
    <property type="match status" value="1"/>
</dbReference>
<evidence type="ECO:0000313" key="4">
    <source>
        <dbReference type="EMBL" id="PSL28411.1"/>
    </source>
</evidence>
<accession>A0A2P8G363</accession>
<dbReference type="PANTHER" id="PTHR44591:SF3">
    <property type="entry name" value="RESPONSE REGULATORY DOMAIN-CONTAINING PROTEIN"/>
    <property type="match status" value="1"/>
</dbReference>
<evidence type="ECO:0000313" key="5">
    <source>
        <dbReference type="Proteomes" id="UP000241964"/>
    </source>
</evidence>
<dbReference type="InterPro" id="IPR011006">
    <property type="entry name" value="CheY-like_superfamily"/>
</dbReference>
<dbReference type="InterPro" id="IPR001789">
    <property type="entry name" value="Sig_transdc_resp-reg_receiver"/>
</dbReference>
<proteinExistence type="predicted"/>
<keyword evidence="1 2" id="KW-0597">Phosphoprotein</keyword>
<evidence type="ECO:0000256" key="2">
    <source>
        <dbReference type="PROSITE-ProRule" id="PRU00169"/>
    </source>
</evidence>
<evidence type="ECO:0000256" key="1">
    <source>
        <dbReference type="ARBA" id="ARBA00022553"/>
    </source>
</evidence>
<evidence type="ECO:0000259" key="3">
    <source>
        <dbReference type="PROSITE" id="PS50110"/>
    </source>
</evidence>
<keyword evidence="5" id="KW-1185">Reference proteome</keyword>
<comment type="caution">
    <text evidence="4">The sequence shown here is derived from an EMBL/GenBank/DDBJ whole genome shotgun (WGS) entry which is preliminary data.</text>
</comment>
<dbReference type="EMBL" id="PYAS01000006">
    <property type="protein sequence ID" value="PSL28411.1"/>
    <property type="molecule type" value="Genomic_DNA"/>
</dbReference>
<dbReference type="RefSeq" id="WP_106595886.1">
    <property type="nucleotide sequence ID" value="NZ_PYAS01000006.1"/>
</dbReference>
<organism evidence="4 5">
    <name type="scientific">Dyadobacter jiangsuensis</name>
    <dbReference type="NCBI Taxonomy" id="1591085"/>
    <lineage>
        <taxon>Bacteria</taxon>
        <taxon>Pseudomonadati</taxon>
        <taxon>Bacteroidota</taxon>
        <taxon>Cytophagia</taxon>
        <taxon>Cytophagales</taxon>
        <taxon>Spirosomataceae</taxon>
        <taxon>Dyadobacter</taxon>
    </lineage>
</organism>
<dbReference type="Pfam" id="PF00072">
    <property type="entry name" value="Response_reg"/>
    <property type="match status" value="1"/>
</dbReference>
<dbReference type="GO" id="GO:0000160">
    <property type="term" value="P:phosphorelay signal transduction system"/>
    <property type="evidence" value="ECO:0007669"/>
    <property type="project" value="InterPro"/>
</dbReference>
<protein>
    <submittedName>
        <fullName evidence="4">Response regulator receiver domain-containing protein</fullName>
    </submittedName>
</protein>